<dbReference type="GO" id="GO:0005975">
    <property type="term" value="P:carbohydrate metabolic process"/>
    <property type="evidence" value="ECO:0007669"/>
    <property type="project" value="InterPro"/>
</dbReference>
<dbReference type="InterPro" id="IPR041036">
    <property type="entry name" value="GH5_C"/>
</dbReference>
<keyword evidence="4" id="KW-0812">Transmembrane</keyword>
<dbReference type="Gene3D" id="3.20.20.80">
    <property type="entry name" value="Glycosidases"/>
    <property type="match status" value="2"/>
</dbReference>
<keyword evidence="4" id="KW-0472">Membrane</keyword>
<keyword evidence="4" id="KW-1133">Transmembrane helix</keyword>
<dbReference type="GO" id="GO:1904462">
    <property type="term" value="P:ergosteryl 3-beta-D-glucoside catabolic process"/>
    <property type="evidence" value="ECO:0007669"/>
    <property type="project" value="TreeGrafter"/>
</dbReference>
<comment type="caution">
    <text evidence="6">The sequence shown here is derived from an EMBL/GenBank/DDBJ whole genome shotgun (WGS) entry which is preliminary data.</text>
</comment>
<dbReference type="Proteomes" id="UP000076154">
    <property type="component" value="Unassembled WGS sequence"/>
</dbReference>
<protein>
    <recommendedName>
        <fullName evidence="5">Glycoside hydrolase family 5 C-terminal domain-containing protein</fullName>
    </recommendedName>
</protein>
<evidence type="ECO:0000259" key="5">
    <source>
        <dbReference type="Pfam" id="PF18564"/>
    </source>
</evidence>
<dbReference type="OrthoDB" id="9971853at2759"/>
<organism evidence="6 7">
    <name type="scientific">Hypsizygus marmoreus</name>
    <name type="common">White beech mushroom</name>
    <name type="synonym">Agaricus marmoreus</name>
    <dbReference type="NCBI Taxonomy" id="39966"/>
    <lineage>
        <taxon>Eukaryota</taxon>
        <taxon>Fungi</taxon>
        <taxon>Dikarya</taxon>
        <taxon>Basidiomycota</taxon>
        <taxon>Agaricomycotina</taxon>
        <taxon>Agaricomycetes</taxon>
        <taxon>Agaricomycetidae</taxon>
        <taxon>Agaricales</taxon>
        <taxon>Tricholomatineae</taxon>
        <taxon>Lyophyllaceae</taxon>
        <taxon>Hypsizygus</taxon>
    </lineage>
</organism>
<evidence type="ECO:0000256" key="4">
    <source>
        <dbReference type="SAM" id="Phobius"/>
    </source>
</evidence>
<feature type="domain" description="Glycoside hydrolase family 5 C-terminal" evidence="5">
    <location>
        <begin position="632"/>
        <end position="741"/>
    </location>
</feature>
<dbReference type="STRING" id="39966.A0A369J5N8"/>
<gene>
    <name evidence="6" type="ORF">Hypma_001831</name>
</gene>
<keyword evidence="2" id="KW-0378">Hydrolase</keyword>
<evidence type="ECO:0000256" key="3">
    <source>
        <dbReference type="ARBA" id="ARBA00023295"/>
    </source>
</evidence>
<dbReference type="InParanoid" id="A0A369J5N8"/>
<sequence length="782" mass="88022">MSSKSDLDSSFVFVGDKETSEKAAAKIKDSQVHPSLNESYLPGSVPSYAHDWSERGTGGTLRIHGRHFVDAYGRVCGLRGVNLSGCSKFPVNHDHGTFPLGHEDVTFVGRPFPLEEAHEHLSRLRRWGLTFLRFLVTWEAVEHAGPGIYDMEYLDYVRKFLSLLPQYGMTAFVSIHQDVWSRYSGGSGAPAWTLELAGFDIHALEETGAAWLLGVKGGGHVESERGIWPCGYTKLAASTMATLFWAGDTFAPKLLVKDKNGDAVPIQGFLQNAYLEMSELLARTIGDSDGVIGFQMMNEPHRGYIDIPSLHSFDYNTDLHLAEMPTAFQSFQLGAGHPTEVAVYTRSFPMPTRHTTHSVLNRDKRVVWRSDGPTQGKCIWQIHDVWGWDQNKNEAVVLRETYFSKHPKTGKKVDWYTDFYYPFLAKWTDRVRSFSSHDKVLFAEAIPNEFCPSSWVPEHQVPNMVYAPHWYDLNALFAKAFGNFTVNVQGLSRGMFPLKAFYWGQQGARDNFSLQIRTIVENGYKSLGEKPVIIGECGVPMDMNKKEAFMTEDFSWQLRMMDAMMTGLERSLIGFTLWNYNPHNDDHVGDNWNGENFSWFSSKRALPPSLLYYEQDAPSLDNGARILPAVVRPYPAKTAGIPLNFEYEMNTGTFTFEWANPTATGDNSRATATVAGVPRSGHPNITALETEIFLPSLIAQGRKVVVEGLDSHDSHVYDEKRQTLFIVARDTDPRRTHKVTVSLYPPLNPTFDVNDLWTDFGPRIMSVSAVVIAFVIFCLLNL</sequence>
<reference evidence="6" key="1">
    <citation type="submission" date="2018-04" db="EMBL/GenBank/DDBJ databases">
        <title>Whole genome sequencing of Hypsizygus marmoreus.</title>
        <authorList>
            <person name="Choi I.-G."/>
            <person name="Min B."/>
            <person name="Kim J.-G."/>
            <person name="Kim S."/>
            <person name="Oh Y.-L."/>
            <person name="Kong W.-S."/>
            <person name="Park H."/>
            <person name="Jeong J."/>
            <person name="Song E.-S."/>
        </authorList>
    </citation>
    <scope>NUCLEOTIDE SEQUENCE [LARGE SCALE GENOMIC DNA]</scope>
    <source>
        <strain evidence="6">51987-8</strain>
    </source>
</reference>
<evidence type="ECO:0000313" key="6">
    <source>
        <dbReference type="EMBL" id="RDB17369.1"/>
    </source>
</evidence>
<dbReference type="InterPro" id="IPR018087">
    <property type="entry name" value="Glyco_hydro_5_CS"/>
</dbReference>
<dbReference type="AlphaFoldDB" id="A0A369J5N8"/>
<dbReference type="PANTHER" id="PTHR31308">
    <property type="match status" value="1"/>
</dbReference>
<evidence type="ECO:0000256" key="1">
    <source>
        <dbReference type="ARBA" id="ARBA00005641"/>
    </source>
</evidence>
<keyword evidence="3" id="KW-0326">Glycosidase</keyword>
<name>A0A369J5N8_HYPMA</name>
<dbReference type="SUPFAM" id="SSF51445">
    <property type="entry name" value="(Trans)glycosidases"/>
    <property type="match status" value="1"/>
</dbReference>
<dbReference type="Pfam" id="PF18564">
    <property type="entry name" value="Glyco_hydro_5_C"/>
    <property type="match status" value="1"/>
</dbReference>
<dbReference type="GO" id="GO:0050295">
    <property type="term" value="F:steryl-beta-glucosidase activity"/>
    <property type="evidence" value="ECO:0007669"/>
    <property type="project" value="TreeGrafter"/>
</dbReference>
<comment type="similarity">
    <text evidence="1">Belongs to the glycosyl hydrolase 5 (cellulase A) family.</text>
</comment>
<dbReference type="InterPro" id="IPR052066">
    <property type="entry name" value="Glycosphingolipid_Hydrolases"/>
</dbReference>
<dbReference type="Gene3D" id="2.60.40.1180">
    <property type="entry name" value="Golgi alpha-mannosidase II"/>
    <property type="match status" value="1"/>
</dbReference>
<evidence type="ECO:0000313" key="7">
    <source>
        <dbReference type="Proteomes" id="UP000076154"/>
    </source>
</evidence>
<evidence type="ECO:0000256" key="2">
    <source>
        <dbReference type="ARBA" id="ARBA00022801"/>
    </source>
</evidence>
<dbReference type="PROSITE" id="PS00659">
    <property type="entry name" value="GLYCOSYL_HYDROL_F5"/>
    <property type="match status" value="1"/>
</dbReference>
<dbReference type="InterPro" id="IPR017853">
    <property type="entry name" value="GH"/>
</dbReference>
<dbReference type="PANTHER" id="PTHR31308:SF5">
    <property type="entry name" value="ERGOSTERYL-BETA-GLUCOSIDASE"/>
    <property type="match status" value="1"/>
</dbReference>
<proteinExistence type="inferred from homology"/>
<accession>A0A369J5N8</accession>
<dbReference type="EMBL" id="LUEZ02000113">
    <property type="protein sequence ID" value="RDB17369.1"/>
    <property type="molecule type" value="Genomic_DNA"/>
</dbReference>
<dbReference type="InterPro" id="IPR013780">
    <property type="entry name" value="Glyco_hydro_b"/>
</dbReference>
<feature type="transmembrane region" description="Helical" evidence="4">
    <location>
        <begin position="760"/>
        <end position="780"/>
    </location>
</feature>
<keyword evidence="7" id="KW-1185">Reference proteome</keyword>